<comment type="subcellular location">
    <subcellularLocation>
        <location evidence="8">Cytoplasm</location>
    </subcellularLocation>
</comment>
<feature type="binding site" evidence="8">
    <location>
        <position position="61"/>
    </location>
    <ligand>
        <name>(R)-pantoate</name>
        <dbReference type="ChEBI" id="CHEBI:15980"/>
    </ligand>
</feature>
<feature type="active site" description="Proton donor" evidence="8">
    <location>
        <position position="37"/>
    </location>
</feature>
<feature type="binding site" evidence="8">
    <location>
        <begin position="147"/>
        <end position="150"/>
    </location>
    <ligand>
        <name>ATP</name>
        <dbReference type="ChEBI" id="CHEBI:30616"/>
    </ligand>
</feature>
<evidence type="ECO:0000313" key="10">
    <source>
        <dbReference type="Proteomes" id="UP000294902"/>
    </source>
</evidence>
<keyword evidence="4 8" id="KW-0566">Pantothenate biosynthesis</keyword>
<evidence type="ECO:0000313" key="9">
    <source>
        <dbReference type="EMBL" id="TCT13856.1"/>
    </source>
</evidence>
<dbReference type="Pfam" id="PF02569">
    <property type="entry name" value="Pantoate_ligase"/>
    <property type="match status" value="1"/>
</dbReference>
<evidence type="ECO:0000256" key="7">
    <source>
        <dbReference type="ARBA" id="ARBA00048258"/>
    </source>
</evidence>
<comment type="caution">
    <text evidence="9">The sequence shown here is derived from an EMBL/GenBank/DDBJ whole genome shotgun (WGS) entry which is preliminary data.</text>
</comment>
<dbReference type="Gene3D" id="3.40.50.620">
    <property type="entry name" value="HUPs"/>
    <property type="match status" value="1"/>
</dbReference>
<dbReference type="CDD" id="cd00560">
    <property type="entry name" value="PanC"/>
    <property type="match status" value="1"/>
</dbReference>
<organism evidence="9 10">
    <name type="scientific">Natranaerovirga pectinivora</name>
    <dbReference type="NCBI Taxonomy" id="682400"/>
    <lineage>
        <taxon>Bacteria</taxon>
        <taxon>Bacillati</taxon>
        <taxon>Bacillota</taxon>
        <taxon>Clostridia</taxon>
        <taxon>Lachnospirales</taxon>
        <taxon>Natranaerovirgaceae</taxon>
        <taxon>Natranaerovirga</taxon>
    </lineage>
</organism>
<feature type="binding site" evidence="8">
    <location>
        <begin position="184"/>
        <end position="187"/>
    </location>
    <ligand>
        <name>ATP</name>
        <dbReference type="ChEBI" id="CHEBI:30616"/>
    </ligand>
</feature>
<dbReference type="SUPFAM" id="SSF52374">
    <property type="entry name" value="Nucleotidylyl transferase"/>
    <property type="match status" value="1"/>
</dbReference>
<keyword evidence="10" id="KW-1185">Reference proteome</keyword>
<dbReference type="InterPro" id="IPR014729">
    <property type="entry name" value="Rossmann-like_a/b/a_fold"/>
</dbReference>
<dbReference type="AlphaFoldDB" id="A0A4R3MKB9"/>
<dbReference type="RefSeq" id="WP_132253278.1">
    <property type="nucleotide sequence ID" value="NZ_SMAL01000008.1"/>
</dbReference>
<keyword evidence="6 8" id="KW-0067">ATP-binding</keyword>
<dbReference type="InterPro" id="IPR042176">
    <property type="entry name" value="Pantoate_ligase_C"/>
</dbReference>
<dbReference type="InterPro" id="IPR004821">
    <property type="entry name" value="Cyt_trans-like"/>
</dbReference>
<dbReference type="Gene3D" id="3.30.1300.10">
    <property type="entry name" value="Pantoate-beta-alanine ligase, C-terminal domain"/>
    <property type="match status" value="1"/>
</dbReference>
<feature type="binding site" evidence="8">
    <location>
        <position position="153"/>
    </location>
    <ligand>
        <name>(R)-pantoate</name>
        <dbReference type="ChEBI" id="CHEBI:15980"/>
    </ligand>
</feature>
<dbReference type="NCBIfam" id="TIGR00125">
    <property type="entry name" value="cyt_tran_rel"/>
    <property type="match status" value="1"/>
</dbReference>
<dbReference type="GO" id="GO:0015940">
    <property type="term" value="P:pantothenate biosynthetic process"/>
    <property type="evidence" value="ECO:0007669"/>
    <property type="project" value="UniProtKB-UniRule"/>
</dbReference>
<comment type="miscellaneous">
    <text evidence="8">The reaction proceeds by a bi uni uni bi ping pong mechanism.</text>
</comment>
<sequence>MECINTIKGIREYLKPYMLQDKSIGFVPTMGYLHKGHGSLIEKAAKENDIVVVSIFVNPTQFGPNEDFEKYPRDLEGDLTVAKEAGATVVFAPVASEMYVEDKKTQVVVSDLTDKLCGASRPGHFQGVTTVVTKLFNIVKANKAYFGKKDAQQLAVIQKMVQDLNMDIEIIECPIIREEDGLALSSRNVYLSEEERQEALVLSQGLFSTKERIKQGERDCVQLKNELIELINTKPLSNIDYVNFVDVNTLEDINIIDDKVLIALAVKFGNTRLIDNITVEV</sequence>
<dbReference type="Proteomes" id="UP000294902">
    <property type="component" value="Unassembled WGS sequence"/>
</dbReference>
<comment type="function">
    <text evidence="8">Catalyzes the condensation of pantoate with beta-alanine in an ATP-dependent reaction via a pantoyl-adenylate intermediate.</text>
</comment>
<keyword evidence="5 8" id="KW-0547">Nucleotide-binding</keyword>
<name>A0A4R3MKB9_9FIRM</name>
<feature type="binding site" evidence="8">
    <location>
        <position position="176"/>
    </location>
    <ligand>
        <name>ATP</name>
        <dbReference type="ChEBI" id="CHEBI:30616"/>
    </ligand>
</feature>
<evidence type="ECO:0000256" key="2">
    <source>
        <dbReference type="ARBA" id="ARBA00009256"/>
    </source>
</evidence>
<dbReference type="UniPathway" id="UPA00028">
    <property type="reaction ID" value="UER00005"/>
</dbReference>
<comment type="pathway">
    <text evidence="1 8">Cofactor biosynthesis; (R)-pantothenate biosynthesis; (R)-pantothenate from (R)-pantoate and beta-alanine: step 1/1.</text>
</comment>
<evidence type="ECO:0000256" key="6">
    <source>
        <dbReference type="ARBA" id="ARBA00022840"/>
    </source>
</evidence>
<proteinExistence type="inferred from homology"/>
<dbReference type="HAMAP" id="MF_00158">
    <property type="entry name" value="PanC"/>
    <property type="match status" value="1"/>
</dbReference>
<dbReference type="EMBL" id="SMAL01000008">
    <property type="protein sequence ID" value="TCT13856.1"/>
    <property type="molecule type" value="Genomic_DNA"/>
</dbReference>
<dbReference type="FunFam" id="3.30.1300.10:FF:000001">
    <property type="entry name" value="Pantothenate synthetase"/>
    <property type="match status" value="1"/>
</dbReference>
<dbReference type="GO" id="GO:0004592">
    <property type="term" value="F:pantoate-beta-alanine ligase activity"/>
    <property type="evidence" value="ECO:0007669"/>
    <property type="project" value="UniProtKB-UniRule"/>
</dbReference>
<feature type="binding site" evidence="8">
    <location>
        <position position="61"/>
    </location>
    <ligand>
        <name>beta-alanine</name>
        <dbReference type="ChEBI" id="CHEBI:57966"/>
    </ligand>
</feature>
<evidence type="ECO:0000256" key="3">
    <source>
        <dbReference type="ARBA" id="ARBA00022598"/>
    </source>
</evidence>
<dbReference type="NCBIfam" id="TIGR00018">
    <property type="entry name" value="panC"/>
    <property type="match status" value="1"/>
</dbReference>
<comment type="similarity">
    <text evidence="2 8">Belongs to the pantothenate synthetase family.</text>
</comment>
<feature type="binding site" evidence="8">
    <location>
        <begin position="30"/>
        <end position="37"/>
    </location>
    <ligand>
        <name>ATP</name>
        <dbReference type="ChEBI" id="CHEBI:30616"/>
    </ligand>
</feature>
<dbReference type="EC" id="6.3.2.1" evidence="8"/>
<reference evidence="9 10" key="1">
    <citation type="submission" date="2019-03" db="EMBL/GenBank/DDBJ databases">
        <title>Genomic Encyclopedia of Type Strains, Phase IV (KMG-IV): sequencing the most valuable type-strain genomes for metagenomic binning, comparative biology and taxonomic classification.</title>
        <authorList>
            <person name="Goeker M."/>
        </authorList>
    </citation>
    <scope>NUCLEOTIDE SEQUENCE [LARGE SCALE GENOMIC DNA]</scope>
    <source>
        <strain evidence="9 10">DSM 24629</strain>
    </source>
</reference>
<dbReference type="FunFam" id="3.40.50.620:FF:000013">
    <property type="entry name" value="Pantothenate synthetase"/>
    <property type="match status" value="1"/>
</dbReference>
<protein>
    <recommendedName>
        <fullName evidence="8">Pantothenate synthetase</fullName>
        <shortName evidence="8">PS</shortName>
        <ecNumber evidence="8">6.3.2.1</ecNumber>
    </recommendedName>
    <alternativeName>
        <fullName evidence="8">Pantoate--beta-alanine ligase</fullName>
    </alternativeName>
    <alternativeName>
        <fullName evidence="8">Pantoate-activating enzyme</fullName>
    </alternativeName>
</protein>
<accession>A0A4R3MKB9</accession>
<keyword evidence="3 8" id="KW-0436">Ligase</keyword>
<dbReference type="PANTHER" id="PTHR21299:SF1">
    <property type="entry name" value="PANTOATE--BETA-ALANINE LIGASE"/>
    <property type="match status" value="1"/>
</dbReference>
<evidence type="ECO:0000256" key="1">
    <source>
        <dbReference type="ARBA" id="ARBA00004990"/>
    </source>
</evidence>
<dbReference type="PANTHER" id="PTHR21299">
    <property type="entry name" value="CYTIDYLATE KINASE/PANTOATE-BETA-ALANINE LIGASE"/>
    <property type="match status" value="1"/>
</dbReference>
<comment type="catalytic activity">
    <reaction evidence="7 8">
        <text>(R)-pantoate + beta-alanine + ATP = (R)-pantothenate + AMP + diphosphate + H(+)</text>
        <dbReference type="Rhea" id="RHEA:10912"/>
        <dbReference type="ChEBI" id="CHEBI:15378"/>
        <dbReference type="ChEBI" id="CHEBI:15980"/>
        <dbReference type="ChEBI" id="CHEBI:29032"/>
        <dbReference type="ChEBI" id="CHEBI:30616"/>
        <dbReference type="ChEBI" id="CHEBI:33019"/>
        <dbReference type="ChEBI" id="CHEBI:57966"/>
        <dbReference type="ChEBI" id="CHEBI:456215"/>
        <dbReference type="EC" id="6.3.2.1"/>
    </reaction>
</comment>
<dbReference type="GO" id="GO:0005524">
    <property type="term" value="F:ATP binding"/>
    <property type="evidence" value="ECO:0007669"/>
    <property type="project" value="UniProtKB-KW"/>
</dbReference>
<evidence type="ECO:0000256" key="5">
    <source>
        <dbReference type="ARBA" id="ARBA00022741"/>
    </source>
</evidence>
<dbReference type="OrthoDB" id="9773087at2"/>
<keyword evidence="8" id="KW-0963">Cytoplasm</keyword>
<comment type="subunit">
    <text evidence="8">Homodimer.</text>
</comment>
<evidence type="ECO:0000256" key="4">
    <source>
        <dbReference type="ARBA" id="ARBA00022655"/>
    </source>
</evidence>
<gene>
    <name evidence="8" type="primary">panC</name>
    <name evidence="9" type="ORF">EDC18_10893</name>
</gene>
<dbReference type="GO" id="GO:0005829">
    <property type="term" value="C:cytosol"/>
    <property type="evidence" value="ECO:0007669"/>
    <property type="project" value="TreeGrafter"/>
</dbReference>
<dbReference type="InterPro" id="IPR003721">
    <property type="entry name" value="Pantoate_ligase"/>
</dbReference>
<evidence type="ECO:0000256" key="8">
    <source>
        <dbReference type="HAMAP-Rule" id="MF_00158"/>
    </source>
</evidence>